<name>A0A2N3ISX5_AERSO</name>
<proteinExistence type="inferred from homology"/>
<organism evidence="3 4">
    <name type="scientific">Aeromonas sobria</name>
    <dbReference type="NCBI Taxonomy" id="646"/>
    <lineage>
        <taxon>Bacteria</taxon>
        <taxon>Pseudomonadati</taxon>
        <taxon>Pseudomonadota</taxon>
        <taxon>Gammaproteobacteria</taxon>
        <taxon>Aeromonadales</taxon>
        <taxon>Aeromonadaceae</taxon>
        <taxon>Aeromonas</taxon>
    </lineage>
</organism>
<reference evidence="3 4" key="1">
    <citation type="journal article" date="2017" name="Front. Microbiol.">
        <title>Strong Genomic and Phenotypic Heterogeneity in the Aeromonas sobria Species Complex.</title>
        <authorList>
            <person name="Gauthier J."/>
            <person name="Vincent A.T."/>
            <person name="Charette S.J."/>
            <person name="Derome N."/>
        </authorList>
    </citation>
    <scope>NUCLEOTIDE SEQUENCE [LARGE SCALE GENOMIC DNA]</scope>
    <source>
        <strain evidence="3 4">TM18</strain>
    </source>
</reference>
<comment type="caution">
    <text evidence="3">The sequence shown here is derived from an EMBL/GenBank/DDBJ whole genome shotgun (WGS) entry which is preliminary data.</text>
</comment>
<dbReference type="Proteomes" id="UP000233467">
    <property type="component" value="Unassembled WGS sequence"/>
</dbReference>
<feature type="signal peptide" evidence="2">
    <location>
        <begin position="1"/>
        <end position="23"/>
    </location>
</feature>
<evidence type="ECO:0000256" key="1">
    <source>
        <dbReference type="ARBA" id="ARBA00010333"/>
    </source>
</evidence>
<dbReference type="RefSeq" id="WP_101325455.1">
    <property type="nucleotide sequence ID" value="NZ_NQML01000042.1"/>
</dbReference>
<evidence type="ECO:0000256" key="2">
    <source>
        <dbReference type="SAM" id="SignalP"/>
    </source>
</evidence>
<dbReference type="AlphaFoldDB" id="A0A2N3ISX5"/>
<keyword evidence="4" id="KW-1185">Reference proteome</keyword>
<evidence type="ECO:0000313" key="4">
    <source>
        <dbReference type="Proteomes" id="UP000233467"/>
    </source>
</evidence>
<dbReference type="Gene3D" id="3.40.190.10">
    <property type="entry name" value="Periplasmic binding protein-like II"/>
    <property type="match status" value="2"/>
</dbReference>
<evidence type="ECO:0000313" key="3">
    <source>
        <dbReference type="EMBL" id="PKQ74872.1"/>
    </source>
</evidence>
<dbReference type="SUPFAM" id="SSF53850">
    <property type="entry name" value="Periplasmic binding protein-like II"/>
    <property type="match status" value="1"/>
</dbReference>
<dbReference type="EMBL" id="NQMM01000046">
    <property type="protein sequence ID" value="PKQ74872.1"/>
    <property type="molecule type" value="Genomic_DNA"/>
</dbReference>
<gene>
    <name evidence="3" type="ORF">CJP16_15895</name>
</gene>
<protein>
    <submittedName>
        <fullName evidence="3">ABC transporter</fullName>
    </submittedName>
</protein>
<accession>A0A2N3ISX5</accession>
<sequence>MSLKWKRLALATLPLLGISAAQAAVLTSLEWPPYTSASLPEQGKSSRVVTAAFALAGDPLTIKFFPWQRAVDEALNNPEVLGYFPEYLDPKSSCLFSDPIGNGPLGFAQRADQPVTWQSLDDLKGKKIGVVTGYVNTTEFDEKVASKTLSADATSSDSQNLLKLGNGRLDLAVIDQNVMTYLLKSDPQLKDVAANLGFNSKILEDKSLHVCFTNSAKGKEARDKFNKALASDEVKKLMK</sequence>
<feature type="chain" id="PRO_5014632598" evidence="2">
    <location>
        <begin position="24"/>
        <end position="239"/>
    </location>
</feature>
<keyword evidence="2" id="KW-0732">Signal</keyword>
<dbReference type="PANTHER" id="PTHR35936:SF25">
    <property type="entry name" value="ABC TRANSPORTER SUBSTRATE-BINDING PROTEIN"/>
    <property type="match status" value="1"/>
</dbReference>
<dbReference type="PANTHER" id="PTHR35936">
    <property type="entry name" value="MEMBRANE-BOUND LYTIC MUREIN TRANSGLYCOSYLASE F"/>
    <property type="match status" value="1"/>
</dbReference>
<comment type="similarity">
    <text evidence="1">Belongs to the bacterial solute-binding protein 3 family.</text>
</comment>